<sequence length="434" mass="47949">MFTNDDDLSPVEEDRAFGYGTRTSASPQPSTPVDEGSNDSHFRDEYEAILASTEEVTPLAVLITEKGTPIRRALNDVLAFAQAPPTADYNPHATRDARMAVVRQQLAAILDSRAAPTAARDAVPSIALVEVLPGDFSSDVVDKQLKAIEAKVLSAKAESIQDSAPSDIILHTSTSIQHPATSHSIPAPVSSIQRHHNMSTPVDDGSQDTHFQEELEATLESRTATQQEIAPIEVTNIEKGYDVQQDLNDTLERAQAPPTTAYNPEASSAATVILLRQQISAILGSRRALTAARDAVPTVPTVPSNDRVSTSLNEGNELAFNIVKRQLEVIEAEVLRANTYWRFTTETYLERTLGHPSEQAATEGKQWTEENIRSLGERQLKHWARFKEYERQRDLVKELERGMEEAQKTAAREKRQGGSGLRTSVLHFVQERWL</sequence>
<organism evidence="3 4">
    <name type="scientific">Lasallia pustulata</name>
    <dbReference type="NCBI Taxonomy" id="136370"/>
    <lineage>
        <taxon>Eukaryota</taxon>
        <taxon>Fungi</taxon>
        <taxon>Dikarya</taxon>
        <taxon>Ascomycota</taxon>
        <taxon>Pezizomycotina</taxon>
        <taxon>Lecanoromycetes</taxon>
        <taxon>OSLEUM clade</taxon>
        <taxon>Umbilicariomycetidae</taxon>
        <taxon>Umbilicariales</taxon>
        <taxon>Umbilicariaceae</taxon>
        <taxon>Lasallia</taxon>
    </lineage>
</organism>
<evidence type="ECO:0000256" key="1">
    <source>
        <dbReference type="SAM" id="Coils"/>
    </source>
</evidence>
<evidence type="ECO:0000256" key="2">
    <source>
        <dbReference type="SAM" id="MobiDB-lite"/>
    </source>
</evidence>
<proteinExistence type="predicted"/>
<comment type="caution">
    <text evidence="3">The sequence shown here is derived from an EMBL/GenBank/DDBJ whole genome shotgun (WGS) entry which is preliminary data.</text>
</comment>
<evidence type="ECO:0000313" key="4">
    <source>
        <dbReference type="Proteomes" id="UP000324767"/>
    </source>
</evidence>
<gene>
    <name evidence="3" type="ORF">FRX48_07126</name>
</gene>
<dbReference type="EMBL" id="VXIT01000012">
    <property type="protein sequence ID" value="KAA6408783.1"/>
    <property type="molecule type" value="Genomic_DNA"/>
</dbReference>
<evidence type="ECO:0000313" key="3">
    <source>
        <dbReference type="EMBL" id="KAA6408783.1"/>
    </source>
</evidence>
<accession>A0A5M8PIA6</accession>
<name>A0A5M8PIA6_9LECA</name>
<dbReference type="AlphaFoldDB" id="A0A5M8PIA6"/>
<dbReference type="Proteomes" id="UP000324767">
    <property type="component" value="Unassembled WGS sequence"/>
</dbReference>
<feature type="region of interest" description="Disordered" evidence="2">
    <location>
        <begin position="1"/>
        <end position="40"/>
    </location>
</feature>
<keyword evidence="1" id="KW-0175">Coiled coil</keyword>
<feature type="compositionally biased region" description="Acidic residues" evidence="2">
    <location>
        <begin position="1"/>
        <end position="11"/>
    </location>
</feature>
<feature type="coiled-coil region" evidence="1">
    <location>
        <begin position="389"/>
        <end position="416"/>
    </location>
</feature>
<protein>
    <submittedName>
        <fullName evidence="3">Uncharacterized protein</fullName>
    </submittedName>
</protein>
<reference evidence="3 4" key="1">
    <citation type="submission" date="2019-09" db="EMBL/GenBank/DDBJ databases">
        <title>The hologenome of the rock-dwelling lichen Lasallia pustulata.</title>
        <authorList>
            <person name="Greshake Tzovaras B."/>
            <person name="Segers F."/>
            <person name="Bicker A."/>
            <person name="Dal Grande F."/>
            <person name="Otte J."/>
            <person name="Hankeln T."/>
            <person name="Schmitt I."/>
            <person name="Ebersberger I."/>
        </authorList>
    </citation>
    <scope>NUCLEOTIDE SEQUENCE [LARGE SCALE GENOMIC DNA]</scope>
    <source>
        <strain evidence="3">A1-1</strain>
    </source>
</reference>